<gene>
    <name evidence="1" type="ORF">KSZ_72560</name>
</gene>
<sequence length="152" mass="16628">MKKIPFISLAGVVFIVLLALLSGCINQIEAQAAAPTPPPNVQPDSVQIQLPNPQGGMHTVTLTDQALVRQLYATSYGLPVLPENQFCTLEYGPHYVLTFQQHKQLLVVIKAENDGCRPVTIGNEAIQRHATDVFWKQLDQAIHAATSSTRSD</sequence>
<name>A0ABQ3VTV9_9CHLR</name>
<protein>
    <recommendedName>
        <fullName evidence="3">Lipoprotein</fullName>
    </recommendedName>
</protein>
<comment type="caution">
    <text evidence="1">The sequence shown here is derived from an EMBL/GenBank/DDBJ whole genome shotgun (WGS) entry which is preliminary data.</text>
</comment>
<accession>A0ABQ3VTV9</accession>
<organism evidence="1 2">
    <name type="scientific">Dictyobacter formicarum</name>
    <dbReference type="NCBI Taxonomy" id="2778368"/>
    <lineage>
        <taxon>Bacteria</taxon>
        <taxon>Bacillati</taxon>
        <taxon>Chloroflexota</taxon>
        <taxon>Ktedonobacteria</taxon>
        <taxon>Ktedonobacterales</taxon>
        <taxon>Dictyobacteraceae</taxon>
        <taxon>Dictyobacter</taxon>
    </lineage>
</organism>
<dbReference type="EMBL" id="BNJJ01000033">
    <property type="protein sequence ID" value="GHO89250.1"/>
    <property type="molecule type" value="Genomic_DNA"/>
</dbReference>
<keyword evidence="2" id="KW-1185">Reference proteome</keyword>
<evidence type="ECO:0000313" key="1">
    <source>
        <dbReference type="EMBL" id="GHO89250.1"/>
    </source>
</evidence>
<proteinExistence type="predicted"/>
<dbReference type="RefSeq" id="WP_201366773.1">
    <property type="nucleotide sequence ID" value="NZ_BNJJ01000033.1"/>
</dbReference>
<reference evidence="1 2" key="1">
    <citation type="journal article" date="2021" name="Int. J. Syst. Evol. Microbiol.">
        <title>Reticulibacter mediterranei gen. nov., sp. nov., within the new family Reticulibacteraceae fam. nov., and Ktedonospora formicarum gen. nov., sp. nov., Ktedonobacter robiniae sp. nov., Dictyobacter formicarum sp. nov. and Dictyobacter arantiisoli sp. nov., belonging to the class Ktedonobacteria.</title>
        <authorList>
            <person name="Yabe S."/>
            <person name="Zheng Y."/>
            <person name="Wang C.M."/>
            <person name="Sakai Y."/>
            <person name="Abe K."/>
            <person name="Yokota A."/>
            <person name="Donadio S."/>
            <person name="Cavaletti L."/>
            <person name="Monciardini P."/>
        </authorList>
    </citation>
    <scope>NUCLEOTIDE SEQUENCE [LARGE SCALE GENOMIC DNA]</scope>
    <source>
        <strain evidence="1 2">SOSP1-9</strain>
    </source>
</reference>
<evidence type="ECO:0008006" key="3">
    <source>
        <dbReference type="Google" id="ProtNLM"/>
    </source>
</evidence>
<dbReference type="Proteomes" id="UP000635565">
    <property type="component" value="Unassembled WGS sequence"/>
</dbReference>
<dbReference type="PROSITE" id="PS51257">
    <property type="entry name" value="PROKAR_LIPOPROTEIN"/>
    <property type="match status" value="1"/>
</dbReference>
<evidence type="ECO:0000313" key="2">
    <source>
        <dbReference type="Proteomes" id="UP000635565"/>
    </source>
</evidence>